<dbReference type="GO" id="GO:0016831">
    <property type="term" value="F:carboxy-lyase activity"/>
    <property type="evidence" value="ECO:0007669"/>
    <property type="project" value="InterPro"/>
</dbReference>
<name>Q08XJ2_STIAD</name>
<dbReference type="PANTHER" id="PTHR21240">
    <property type="entry name" value="2-AMINO-3-CARBOXYLMUCONATE-6-SEMIALDEHYDE DECARBOXYLASE"/>
    <property type="match status" value="1"/>
</dbReference>
<dbReference type="CDD" id="cd01292">
    <property type="entry name" value="metallo-dependent_hydrolases"/>
    <property type="match status" value="1"/>
</dbReference>
<dbReference type="InterPro" id="IPR006680">
    <property type="entry name" value="Amidohydro-rel"/>
</dbReference>
<evidence type="ECO:0000259" key="2">
    <source>
        <dbReference type="Pfam" id="PF04909"/>
    </source>
</evidence>
<evidence type="ECO:0000313" key="3">
    <source>
        <dbReference type="EMBL" id="EAU65196.1"/>
    </source>
</evidence>
<dbReference type="InterPro" id="IPR032466">
    <property type="entry name" value="Metal_Hydrolase"/>
</dbReference>
<comment type="caution">
    <text evidence="3">The sequence shown here is derived from an EMBL/GenBank/DDBJ whole genome shotgun (WGS) entry which is preliminary data.</text>
</comment>
<dbReference type="EMBL" id="AAMD01000090">
    <property type="protein sequence ID" value="EAU65196.1"/>
    <property type="molecule type" value="Genomic_DNA"/>
</dbReference>
<evidence type="ECO:0000256" key="1">
    <source>
        <dbReference type="ARBA" id="ARBA00023239"/>
    </source>
</evidence>
<dbReference type="GO" id="GO:0016787">
    <property type="term" value="F:hydrolase activity"/>
    <property type="evidence" value="ECO:0007669"/>
    <property type="project" value="UniProtKB-KW"/>
</dbReference>
<organism evidence="3 4">
    <name type="scientific">Stigmatella aurantiaca (strain DW4/3-1)</name>
    <dbReference type="NCBI Taxonomy" id="378806"/>
    <lineage>
        <taxon>Bacteria</taxon>
        <taxon>Pseudomonadati</taxon>
        <taxon>Myxococcota</taxon>
        <taxon>Myxococcia</taxon>
        <taxon>Myxococcales</taxon>
        <taxon>Cystobacterineae</taxon>
        <taxon>Archangiaceae</taxon>
        <taxon>Stigmatella</taxon>
    </lineage>
</organism>
<dbReference type="PATRIC" id="fig|378806.16.peg.4196"/>
<dbReference type="Pfam" id="PF04909">
    <property type="entry name" value="Amidohydro_2"/>
    <property type="match status" value="1"/>
</dbReference>
<feature type="domain" description="Amidohydrolase-related" evidence="2">
    <location>
        <begin position="193"/>
        <end position="392"/>
    </location>
</feature>
<keyword evidence="3" id="KW-0378">Hydrolase</keyword>
<dbReference type="SUPFAM" id="SSF51556">
    <property type="entry name" value="Metallo-dependent hydrolases"/>
    <property type="match status" value="1"/>
</dbReference>
<accession>Q08XJ2</accession>
<dbReference type="Proteomes" id="UP000032702">
    <property type="component" value="Unassembled WGS sequence"/>
</dbReference>
<gene>
    <name evidence="3" type="ORF">STIAU_1152</name>
</gene>
<sequence>MRSCWPSSRKPCLRAGFVTSIPRPHSARPESIHCAWCSSSGASLSATLGPPNPWRSSSVRSGPFANSWTSAEWPGKHGGTRMAMGEPGQVRGGVVDAHCHAASRRFIPRSFVDGGIRNIVAMHEALGVPAHRERLVDRAMENLEDHDCDELVRQMDEAGIEWTVLLLPDFTYCLRDCELTIAEMFELHGRILERHAGRFQVMAGVDPRWGQDALVLFERGLKEYGFRGLKLYPPCGYRADDRLLYPFYELCAEWNVPVLLHMGPTASNLSFEDARPGFVDEPARLFPAVNFILAHAATAYVDECAMLCAFRPNVYADVSGFQEGSRNPGGQGLSHLLRFGPAHKLLFGTDWPVFREDARQAGHLELFLGTAREVLAGPSLKLVMRENAVRLFLPRGPRPSRPDLTGSAGWAGLPK</sequence>
<evidence type="ECO:0000313" key="4">
    <source>
        <dbReference type="Proteomes" id="UP000032702"/>
    </source>
</evidence>
<keyword evidence="1" id="KW-0456">Lyase</keyword>
<reference evidence="3 4" key="1">
    <citation type="submission" date="2006-04" db="EMBL/GenBank/DDBJ databases">
        <authorList>
            <person name="Nierman W.C."/>
        </authorList>
    </citation>
    <scope>NUCLEOTIDE SEQUENCE [LARGE SCALE GENOMIC DNA]</scope>
    <source>
        <strain evidence="3 4">DW4/3-1</strain>
    </source>
</reference>
<proteinExistence type="predicted"/>
<dbReference type="AlphaFoldDB" id="Q08XJ2"/>
<protein>
    <submittedName>
        <fullName evidence="3">Amidohydrolase family</fullName>
    </submittedName>
</protein>
<dbReference type="Gene3D" id="3.20.20.140">
    <property type="entry name" value="Metal-dependent hydrolases"/>
    <property type="match status" value="1"/>
</dbReference>
<dbReference type="InterPro" id="IPR032465">
    <property type="entry name" value="ACMSD"/>
</dbReference>